<keyword evidence="2" id="KW-0805">Transcription regulation</keyword>
<evidence type="ECO:0000256" key="4">
    <source>
        <dbReference type="ARBA" id="ARBA00023242"/>
    </source>
</evidence>
<dbReference type="PANTHER" id="PTHR13115">
    <property type="entry name" value="RNA POLYMERASE-ASSOCIATED PROTEIN RTF1 HOMOLOG"/>
    <property type="match status" value="1"/>
</dbReference>
<dbReference type="GeneID" id="6505117"/>
<protein>
    <recommendedName>
        <fullName evidence="6">Plus3 domain-containing protein</fullName>
    </recommendedName>
</protein>
<evidence type="ECO:0000256" key="2">
    <source>
        <dbReference type="ARBA" id="ARBA00023015"/>
    </source>
</evidence>
<dbReference type="SMART" id="SM00719">
    <property type="entry name" value="Plus3"/>
    <property type="match status" value="1"/>
</dbReference>
<comment type="subcellular location">
    <subcellularLocation>
        <location evidence="1">Nucleus</location>
    </subcellularLocation>
</comment>
<dbReference type="GO" id="GO:1990269">
    <property type="term" value="F:RNA polymerase II C-terminal domain phosphoserine binding"/>
    <property type="evidence" value="ECO:0007669"/>
    <property type="project" value="TreeGrafter"/>
</dbReference>
<evidence type="ECO:0000259" key="6">
    <source>
        <dbReference type="PROSITE" id="PS51360"/>
    </source>
</evidence>
<dbReference type="InterPro" id="IPR004343">
    <property type="entry name" value="Plus-3_dom"/>
</dbReference>
<dbReference type="PhylomeDB" id="B3MWF5"/>
<dbReference type="KEGG" id="dan:6505117"/>
<dbReference type="GO" id="GO:0016593">
    <property type="term" value="C:Cdc73/Paf1 complex"/>
    <property type="evidence" value="ECO:0007669"/>
    <property type="project" value="TreeGrafter"/>
</dbReference>
<evidence type="ECO:0000256" key="5">
    <source>
        <dbReference type="SAM" id="MobiDB-lite"/>
    </source>
</evidence>
<dbReference type="OrthoDB" id="166375at2759"/>
<evidence type="ECO:0000256" key="3">
    <source>
        <dbReference type="ARBA" id="ARBA00023163"/>
    </source>
</evidence>
<feature type="domain" description="Plus3" evidence="6">
    <location>
        <begin position="73"/>
        <end position="204"/>
    </location>
</feature>
<dbReference type="Proteomes" id="UP000007801">
    <property type="component" value="Unassembled WGS sequence"/>
</dbReference>
<feature type="region of interest" description="Disordered" evidence="5">
    <location>
        <begin position="276"/>
        <end position="295"/>
    </location>
</feature>
<dbReference type="Gene3D" id="3.90.70.200">
    <property type="entry name" value="Plus-3 domain"/>
    <property type="match status" value="1"/>
</dbReference>
<dbReference type="AlphaFoldDB" id="B3MWF5"/>
<dbReference type="InterPro" id="IPR036128">
    <property type="entry name" value="Plus3-like_sf"/>
</dbReference>
<dbReference type="Pfam" id="PF03126">
    <property type="entry name" value="Plus-3"/>
    <property type="match status" value="1"/>
</dbReference>
<dbReference type="STRING" id="7217.B3MWF5"/>
<dbReference type="SMR" id="B3MWF5"/>
<feature type="region of interest" description="Disordered" evidence="5">
    <location>
        <begin position="1"/>
        <end position="32"/>
    </location>
</feature>
<keyword evidence="4" id="KW-0539">Nucleus</keyword>
<proteinExistence type="predicted"/>
<evidence type="ECO:0000256" key="1">
    <source>
        <dbReference type="ARBA" id="ARBA00004123"/>
    </source>
</evidence>
<name>B3MWF5_DROAN</name>
<dbReference type="eggNOG" id="KOG2402">
    <property type="taxonomic scope" value="Eukaryota"/>
</dbReference>
<dbReference type="HOGENOM" id="CLU_064812_1_0_1"/>
<gene>
    <name evidence="7" type="primary">Dana\GF22456</name>
    <name evidence="7" type="synonym">dana_GLEANR_6423</name>
    <name evidence="7" type="ORF">GF22456</name>
</gene>
<keyword evidence="3" id="KW-0804">Transcription</keyword>
<dbReference type="GO" id="GO:0003677">
    <property type="term" value="F:DNA binding"/>
    <property type="evidence" value="ECO:0007669"/>
    <property type="project" value="InterPro"/>
</dbReference>
<dbReference type="InParanoid" id="B3MWF5"/>
<sequence length="295" mass="33380">MSKNPKDQKATASGRGGVASKAAGHSDVRHVRRPQAEIVRELRRLRASPLRIEDENELWTGTQEKPPPPDIPIATREQLDQLRLSRYRISQLLVRPAFEQAVTGCFVRVNVNTDEEMPDYRIGEILGLAELDFGYKVDEIPTNIALRLRYEDLILQHEINDISNLAFTKDEFELWRDNCVNQAIDPPTTGMVARKRVELYNAMQSEAKALALIRQNFTHAMRPPQRGGILERHGGIYPWRVQMPKPMIPEPPPLPPPSNPPIGLTYRPILTVIAEEGSEDMHDSDPISIPTDPEP</sequence>
<evidence type="ECO:0000313" key="8">
    <source>
        <dbReference type="Proteomes" id="UP000007801"/>
    </source>
</evidence>
<dbReference type="SUPFAM" id="SSF159042">
    <property type="entry name" value="Plus3-like"/>
    <property type="match status" value="1"/>
</dbReference>
<organism evidence="7 8">
    <name type="scientific">Drosophila ananassae</name>
    <name type="common">Fruit fly</name>
    <dbReference type="NCBI Taxonomy" id="7217"/>
    <lineage>
        <taxon>Eukaryota</taxon>
        <taxon>Metazoa</taxon>
        <taxon>Ecdysozoa</taxon>
        <taxon>Arthropoda</taxon>
        <taxon>Hexapoda</taxon>
        <taxon>Insecta</taxon>
        <taxon>Pterygota</taxon>
        <taxon>Neoptera</taxon>
        <taxon>Endopterygota</taxon>
        <taxon>Diptera</taxon>
        <taxon>Brachycera</taxon>
        <taxon>Muscomorpha</taxon>
        <taxon>Ephydroidea</taxon>
        <taxon>Drosophilidae</taxon>
        <taxon>Drosophila</taxon>
        <taxon>Sophophora</taxon>
    </lineage>
</organism>
<dbReference type="PANTHER" id="PTHR13115:SF8">
    <property type="entry name" value="RNA POLYMERASE-ASSOCIATED PROTEIN RTF1 HOMOLOG"/>
    <property type="match status" value="1"/>
</dbReference>
<dbReference type="OMA" id="WRDNCVN"/>
<keyword evidence="8" id="KW-1185">Reference proteome</keyword>
<dbReference type="PROSITE" id="PS51360">
    <property type="entry name" value="PLUS3"/>
    <property type="match status" value="1"/>
</dbReference>
<accession>B3MWF5</accession>
<evidence type="ECO:0000313" key="7">
    <source>
        <dbReference type="EMBL" id="EDV34940.1"/>
    </source>
</evidence>
<dbReference type="EMBL" id="CH902625">
    <property type="protein sequence ID" value="EDV34940.1"/>
    <property type="molecule type" value="Genomic_DNA"/>
</dbReference>
<reference evidence="7 8" key="1">
    <citation type="journal article" date="2007" name="Nature">
        <title>Evolution of genes and genomes on the Drosophila phylogeny.</title>
        <authorList>
            <consortium name="Drosophila 12 Genomes Consortium"/>
            <person name="Clark A.G."/>
            <person name="Eisen M.B."/>
            <person name="Smith D.R."/>
            <person name="Bergman C.M."/>
            <person name="Oliver B."/>
            <person name="Markow T.A."/>
            <person name="Kaufman T.C."/>
            <person name="Kellis M."/>
            <person name="Gelbart W."/>
            <person name="Iyer V.N."/>
            <person name="Pollard D.A."/>
            <person name="Sackton T.B."/>
            <person name="Larracuente A.M."/>
            <person name="Singh N.D."/>
            <person name="Abad J.P."/>
            <person name="Abt D.N."/>
            <person name="Adryan B."/>
            <person name="Aguade M."/>
            <person name="Akashi H."/>
            <person name="Anderson W.W."/>
            <person name="Aquadro C.F."/>
            <person name="Ardell D.H."/>
            <person name="Arguello R."/>
            <person name="Artieri C.G."/>
            <person name="Barbash D.A."/>
            <person name="Barker D."/>
            <person name="Barsanti P."/>
            <person name="Batterham P."/>
            <person name="Batzoglou S."/>
            <person name="Begun D."/>
            <person name="Bhutkar A."/>
            <person name="Blanco E."/>
            <person name="Bosak S.A."/>
            <person name="Bradley R.K."/>
            <person name="Brand A.D."/>
            <person name="Brent M.R."/>
            <person name="Brooks A.N."/>
            <person name="Brown R.H."/>
            <person name="Butlin R.K."/>
            <person name="Caggese C."/>
            <person name="Calvi B.R."/>
            <person name="Bernardo de Carvalho A."/>
            <person name="Caspi A."/>
            <person name="Castrezana S."/>
            <person name="Celniker S.E."/>
            <person name="Chang J.L."/>
            <person name="Chapple C."/>
            <person name="Chatterji S."/>
            <person name="Chinwalla A."/>
            <person name="Civetta A."/>
            <person name="Clifton S.W."/>
            <person name="Comeron J.M."/>
            <person name="Costello J.C."/>
            <person name="Coyne J.A."/>
            <person name="Daub J."/>
            <person name="David R.G."/>
            <person name="Delcher A.L."/>
            <person name="Delehaunty K."/>
            <person name="Do C.B."/>
            <person name="Ebling H."/>
            <person name="Edwards K."/>
            <person name="Eickbush T."/>
            <person name="Evans J.D."/>
            <person name="Filipski A."/>
            <person name="Findeiss S."/>
            <person name="Freyhult E."/>
            <person name="Fulton L."/>
            <person name="Fulton R."/>
            <person name="Garcia A.C."/>
            <person name="Gardiner A."/>
            <person name="Garfield D.A."/>
            <person name="Garvin B.E."/>
            <person name="Gibson G."/>
            <person name="Gilbert D."/>
            <person name="Gnerre S."/>
            <person name="Godfrey J."/>
            <person name="Good R."/>
            <person name="Gotea V."/>
            <person name="Gravely B."/>
            <person name="Greenberg A.J."/>
            <person name="Griffiths-Jones S."/>
            <person name="Gross S."/>
            <person name="Guigo R."/>
            <person name="Gustafson E.A."/>
            <person name="Haerty W."/>
            <person name="Hahn M.W."/>
            <person name="Halligan D.L."/>
            <person name="Halpern A.L."/>
            <person name="Halter G.M."/>
            <person name="Han M.V."/>
            <person name="Heger A."/>
            <person name="Hillier L."/>
            <person name="Hinrichs A.S."/>
            <person name="Holmes I."/>
            <person name="Hoskins R.A."/>
            <person name="Hubisz M.J."/>
            <person name="Hultmark D."/>
            <person name="Huntley M.A."/>
            <person name="Jaffe D.B."/>
            <person name="Jagadeeshan S."/>
            <person name="Jeck W.R."/>
            <person name="Johnson J."/>
            <person name="Jones C.D."/>
            <person name="Jordan W.C."/>
            <person name="Karpen G.H."/>
            <person name="Kataoka E."/>
            <person name="Keightley P.D."/>
            <person name="Kheradpour P."/>
            <person name="Kirkness E.F."/>
            <person name="Koerich L.B."/>
            <person name="Kristiansen K."/>
            <person name="Kudrna D."/>
            <person name="Kulathinal R.J."/>
            <person name="Kumar S."/>
            <person name="Kwok R."/>
            <person name="Lander E."/>
            <person name="Langley C.H."/>
            <person name="Lapoint R."/>
            <person name="Lazzaro B.P."/>
            <person name="Lee S.J."/>
            <person name="Levesque L."/>
            <person name="Li R."/>
            <person name="Lin C.F."/>
            <person name="Lin M.F."/>
            <person name="Lindblad-Toh K."/>
            <person name="Llopart A."/>
            <person name="Long M."/>
            <person name="Low L."/>
            <person name="Lozovsky E."/>
            <person name="Lu J."/>
            <person name="Luo M."/>
            <person name="Machado C.A."/>
            <person name="Makalowski W."/>
            <person name="Marzo M."/>
            <person name="Matsuda M."/>
            <person name="Matzkin L."/>
            <person name="McAllister B."/>
            <person name="McBride C.S."/>
            <person name="McKernan B."/>
            <person name="McKernan K."/>
            <person name="Mendez-Lago M."/>
            <person name="Minx P."/>
            <person name="Mollenhauer M.U."/>
            <person name="Montooth K."/>
            <person name="Mount S.M."/>
            <person name="Mu X."/>
            <person name="Myers E."/>
            <person name="Negre B."/>
            <person name="Newfeld S."/>
            <person name="Nielsen R."/>
            <person name="Noor M.A."/>
            <person name="O'Grady P."/>
            <person name="Pachter L."/>
            <person name="Papaceit M."/>
            <person name="Parisi M.J."/>
            <person name="Parisi M."/>
            <person name="Parts L."/>
            <person name="Pedersen J.S."/>
            <person name="Pesole G."/>
            <person name="Phillippy A.M."/>
            <person name="Ponting C.P."/>
            <person name="Pop M."/>
            <person name="Porcelli D."/>
            <person name="Powell J.R."/>
            <person name="Prohaska S."/>
            <person name="Pruitt K."/>
            <person name="Puig M."/>
            <person name="Quesneville H."/>
            <person name="Ram K.R."/>
            <person name="Rand D."/>
            <person name="Rasmussen M.D."/>
            <person name="Reed L.K."/>
            <person name="Reenan R."/>
            <person name="Reily A."/>
            <person name="Remington K.A."/>
            <person name="Rieger T.T."/>
            <person name="Ritchie M.G."/>
            <person name="Robin C."/>
            <person name="Rogers Y.H."/>
            <person name="Rohde C."/>
            <person name="Rozas J."/>
            <person name="Rubenfield M.J."/>
            <person name="Ruiz A."/>
            <person name="Russo S."/>
            <person name="Salzberg S.L."/>
            <person name="Sanchez-Gracia A."/>
            <person name="Saranga D.J."/>
            <person name="Sato H."/>
            <person name="Schaeffer S.W."/>
            <person name="Schatz M.C."/>
            <person name="Schlenke T."/>
            <person name="Schwartz R."/>
            <person name="Segarra C."/>
            <person name="Singh R.S."/>
            <person name="Sirot L."/>
            <person name="Sirota M."/>
            <person name="Sisneros N.B."/>
            <person name="Smith C.D."/>
            <person name="Smith T.F."/>
            <person name="Spieth J."/>
            <person name="Stage D.E."/>
            <person name="Stark A."/>
            <person name="Stephan W."/>
            <person name="Strausberg R.L."/>
            <person name="Strempel S."/>
            <person name="Sturgill D."/>
            <person name="Sutton G."/>
            <person name="Sutton G.G."/>
            <person name="Tao W."/>
            <person name="Teichmann S."/>
            <person name="Tobari Y.N."/>
            <person name="Tomimura Y."/>
            <person name="Tsolas J.M."/>
            <person name="Valente V.L."/>
            <person name="Venter E."/>
            <person name="Venter J.C."/>
            <person name="Vicario S."/>
            <person name="Vieira F.G."/>
            <person name="Vilella A.J."/>
            <person name="Villasante A."/>
            <person name="Walenz B."/>
            <person name="Wang J."/>
            <person name="Wasserman M."/>
            <person name="Watts T."/>
            <person name="Wilson D."/>
            <person name="Wilson R.K."/>
            <person name="Wing R.A."/>
            <person name="Wolfner M.F."/>
            <person name="Wong A."/>
            <person name="Wong G.K."/>
            <person name="Wu C.I."/>
            <person name="Wu G."/>
            <person name="Yamamoto D."/>
            <person name="Yang H.P."/>
            <person name="Yang S.P."/>
            <person name="Yorke J.A."/>
            <person name="Yoshida K."/>
            <person name="Zdobnov E."/>
            <person name="Zhang P."/>
            <person name="Zhang Y."/>
            <person name="Zimin A.V."/>
            <person name="Baldwin J."/>
            <person name="Abdouelleil A."/>
            <person name="Abdulkadir J."/>
            <person name="Abebe A."/>
            <person name="Abera B."/>
            <person name="Abreu J."/>
            <person name="Acer S.C."/>
            <person name="Aftuck L."/>
            <person name="Alexander A."/>
            <person name="An P."/>
            <person name="Anderson E."/>
            <person name="Anderson S."/>
            <person name="Arachi H."/>
            <person name="Azer M."/>
            <person name="Bachantsang P."/>
            <person name="Barry A."/>
            <person name="Bayul T."/>
            <person name="Berlin A."/>
            <person name="Bessette D."/>
            <person name="Bloom T."/>
            <person name="Blye J."/>
            <person name="Boguslavskiy L."/>
            <person name="Bonnet C."/>
            <person name="Boukhgalter B."/>
            <person name="Bourzgui I."/>
            <person name="Brown A."/>
            <person name="Cahill P."/>
            <person name="Channer S."/>
            <person name="Cheshatsang Y."/>
            <person name="Chuda L."/>
            <person name="Citroen M."/>
            <person name="Collymore A."/>
            <person name="Cooke P."/>
            <person name="Costello M."/>
            <person name="D'Aco K."/>
            <person name="Daza R."/>
            <person name="De Haan G."/>
            <person name="DeGray S."/>
            <person name="DeMaso C."/>
            <person name="Dhargay N."/>
            <person name="Dooley K."/>
            <person name="Dooley E."/>
            <person name="Doricent M."/>
            <person name="Dorje P."/>
            <person name="Dorjee K."/>
            <person name="Dupes A."/>
            <person name="Elong R."/>
            <person name="Falk J."/>
            <person name="Farina A."/>
            <person name="Faro S."/>
            <person name="Ferguson D."/>
            <person name="Fisher S."/>
            <person name="Foley C.D."/>
            <person name="Franke A."/>
            <person name="Friedrich D."/>
            <person name="Gadbois L."/>
            <person name="Gearin G."/>
            <person name="Gearin C.R."/>
            <person name="Giannoukos G."/>
            <person name="Goode T."/>
            <person name="Graham J."/>
            <person name="Grandbois E."/>
            <person name="Grewal S."/>
            <person name="Gyaltsen K."/>
            <person name="Hafez N."/>
            <person name="Hagos B."/>
            <person name="Hall J."/>
            <person name="Henson C."/>
            <person name="Hollinger A."/>
            <person name="Honan T."/>
            <person name="Huard M.D."/>
            <person name="Hughes L."/>
            <person name="Hurhula B."/>
            <person name="Husby M.E."/>
            <person name="Kamat A."/>
            <person name="Kanga B."/>
            <person name="Kashin S."/>
            <person name="Khazanovich D."/>
            <person name="Kisner P."/>
            <person name="Lance K."/>
            <person name="Lara M."/>
            <person name="Lee W."/>
            <person name="Lennon N."/>
            <person name="Letendre F."/>
            <person name="LeVine R."/>
            <person name="Lipovsky A."/>
            <person name="Liu X."/>
            <person name="Liu J."/>
            <person name="Liu S."/>
            <person name="Lokyitsang T."/>
            <person name="Lokyitsang Y."/>
            <person name="Lubonja R."/>
            <person name="Lui A."/>
            <person name="MacDonald P."/>
            <person name="Magnisalis V."/>
            <person name="Maru K."/>
            <person name="Matthews C."/>
            <person name="McCusker W."/>
            <person name="McDonough S."/>
            <person name="Mehta T."/>
            <person name="Meldrim J."/>
            <person name="Meneus L."/>
            <person name="Mihai O."/>
            <person name="Mihalev A."/>
            <person name="Mihova T."/>
            <person name="Mittelman R."/>
            <person name="Mlenga V."/>
            <person name="Montmayeur A."/>
            <person name="Mulrain L."/>
            <person name="Navidi A."/>
            <person name="Naylor J."/>
            <person name="Negash T."/>
            <person name="Nguyen T."/>
            <person name="Nguyen N."/>
            <person name="Nicol R."/>
            <person name="Norbu C."/>
            <person name="Norbu N."/>
            <person name="Novod N."/>
            <person name="O'Neill B."/>
            <person name="Osman S."/>
            <person name="Markiewicz E."/>
            <person name="Oyono O.L."/>
            <person name="Patti C."/>
            <person name="Phunkhang P."/>
            <person name="Pierre F."/>
            <person name="Priest M."/>
            <person name="Raghuraman S."/>
            <person name="Rege F."/>
            <person name="Reyes R."/>
            <person name="Rise C."/>
            <person name="Rogov P."/>
            <person name="Ross K."/>
            <person name="Ryan E."/>
            <person name="Settipalli S."/>
            <person name="Shea T."/>
            <person name="Sherpa N."/>
            <person name="Shi L."/>
            <person name="Shih D."/>
            <person name="Sparrow T."/>
            <person name="Spaulding J."/>
            <person name="Stalker J."/>
            <person name="Stange-Thomann N."/>
            <person name="Stavropoulos S."/>
            <person name="Stone C."/>
            <person name="Strader C."/>
            <person name="Tesfaye S."/>
            <person name="Thomson T."/>
            <person name="Thoulutsang Y."/>
            <person name="Thoulutsang D."/>
            <person name="Topham K."/>
            <person name="Topping I."/>
            <person name="Tsamla T."/>
            <person name="Vassiliev H."/>
            <person name="Vo A."/>
            <person name="Wangchuk T."/>
            <person name="Wangdi T."/>
            <person name="Weiand M."/>
            <person name="Wilkinson J."/>
            <person name="Wilson A."/>
            <person name="Yadav S."/>
            <person name="Young G."/>
            <person name="Yu Q."/>
            <person name="Zembek L."/>
            <person name="Zhong D."/>
            <person name="Zimmer A."/>
            <person name="Zwirko Z."/>
            <person name="Jaffe D.B."/>
            <person name="Alvarez P."/>
            <person name="Brockman W."/>
            <person name="Butler J."/>
            <person name="Chin C."/>
            <person name="Gnerre S."/>
            <person name="Grabherr M."/>
            <person name="Kleber M."/>
            <person name="Mauceli E."/>
            <person name="MacCallum I."/>
        </authorList>
    </citation>
    <scope>NUCLEOTIDE SEQUENCE [LARGE SCALE GENOMIC DNA]</scope>
    <source>
        <strain evidence="8">Tucson 14024-0371.13</strain>
    </source>
</reference>